<dbReference type="EMBL" id="UPXZ01000034">
    <property type="protein sequence ID" value="VBB46692.1"/>
    <property type="molecule type" value="Genomic_DNA"/>
</dbReference>
<feature type="transmembrane region" description="Helical" evidence="6">
    <location>
        <begin position="81"/>
        <end position="101"/>
    </location>
</feature>
<protein>
    <recommendedName>
        <fullName evidence="8">Channel protein, hemolysin III family</fullName>
    </recommendedName>
</protein>
<feature type="transmembrane region" description="Helical" evidence="6">
    <location>
        <begin position="196"/>
        <end position="216"/>
    </location>
</feature>
<dbReference type="InterPro" id="IPR004254">
    <property type="entry name" value="AdipoR/HlyIII-related"/>
</dbReference>
<accession>A0A653AF56</accession>
<feature type="binding site" evidence="5">
    <location>
        <position position="199"/>
    </location>
    <ligand>
        <name>Zn(2+)</name>
        <dbReference type="ChEBI" id="CHEBI:29105"/>
    </ligand>
</feature>
<proteinExistence type="predicted"/>
<dbReference type="Pfam" id="PF03006">
    <property type="entry name" value="HlyIII"/>
    <property type="match status" value="1"/>
</dbReference>
<evidence type="ECO:0000256" key="4">
    <source>
        <dbReference type="ARBA" id="ARBA00023136"/>
    </source>
</evidence>
<dbReference type="AlphaFoldDB" id="A0A653AF56"/>
<comment type="subcellular location">
    <subcellularLocation>
        <location evidence="1">Membrane</location>
        <topology evidence="1">Multi-pass membrane protein</topology>
    </subcellularLocation>
</comment>
<feature type="binding site" evidence="5">
    <location>
        <position position="195"/>
    </location>
    <ligand>
        <name>Zn(2+)</name>
        <dbReference type="ChEBI" id="CHEBI:29105"/>
    </ligand>
</feature>
<feature type="transmembrane region" description="Helical" evidence="6">
    <location>
        <begin position="168"/>
        <end position="189"/>
    </location>
</feature>
<evidence type="ECO:0000256" key="5">
    <source>
        <dbReference type="PIRSR" id="PIRSR604254-1"/>
    </source>
</evidence>
<evidence type="ECO:0000256" key="2">
    <source>
        <dbReference type="ARBA" id="ARBA00022692"/>
    </source>
</evidence>
<reference evidence="7" key="1">
    <citation type="submission" date="2018-07" db="EMBL/GenBank/DDBJ databases">
        <authorList>
            <consortium name="Genoscope - CEA"/>
            <person name="William W."/>
        </authorList>
    </citation>
    <scope>NUCLEOTIDE SEQUENCE</scope>
    <source>
        <strain evidence="7">IK1</strain>
    </source>
</reference>
<evidence type="ECO:0000256" key="1">
    <source>
        <dbReference type="ARBA" id="ARBA00004141"/>
    </source>
</evidence>
<dbReference type="GO" id="GO:0046872">
    <property type="term" value="F:metal ion binding"/>
    <property type="evidence" value="ECO:0007669"/>
    <property type="project" value="UniProtKB-KW"/>
</dbReference>
<feature type="transmembrane region" description="Helical" evidence="6">
    <location>
        <begin position="107"/>
        <end position="128"/>
    </location>
</feature>
<keyword evidence="5" id="KW-0479">Metal-binding</keyword>
<feature type="binding site" evidence="5">
    <location>
        <position position="67"/>
    </location>
    <ligand>
        <name>Zn(2+)</name>
        <dbReference type="ChEBI" id="CHEBI:29105"/>
    </ligand>
</feature>
<dbReference type="PANTHER" id="PTHR20855:SF3">
    <property type="entry name" value="LD03007P"/>
    <property type="match status" value="1"/>
</dbReference>
<keyword evidence="4 6" id="KW-0472">Membrane</keyword>
<feature type="transmembrane region" description="Helical" evidence="6">
    <location>
        <begin position="20"/>
        <end position="40"/>
    </location>
</feature>
<keyword evidence="3 6" id="KW-1133">Transmembrane helix</keyword>
<sequence length="218" mass="24504">MQHSKFYTQREEKANYLTHAFGVALAIFGTILLLHKAILVKNGWAILAYSIFGFGMIICMLSSTVYHYIQKPEIKSVLRHFDHGSIYVLIACSYSPFSLILLRNEGLWGWGLFALVWLIALVGIGFNFRTMKANNHIKTTSYVLMGLTALIAIKPSVEIAMAKNCLPVLYWIGIGGVFYIIGSVIYALAKREFVHAIFHVFVLLGLISHIYAAYLIPL</sequence>
<keyword evidence="2 6" id="KW-0812">Transmembrane</keyword>
<evidence type="ECO:0008006" key="8">
    <source>
        <dbReference type="Google" id="ProtNLM"/>
    </source>
</evidence>
<gene>
    <name evidence="7" type="ORF">TRIP_D40008</name>
</gene>
<keyword evidence="5" id="KW-0862">Zinc</keyword>
<dbReference type="PANTHER" id="PTHR20855">
    <property type="entry name" value="ADIPOR/PROGESTIN RECEPTOR-RELATED"/>
    <property type="match status" value="1"/>
</dbReference>
<evidence type="ECO:0000256" key="3">
    <source>
        <dbReference type="ARBA" id="ARBA00022989"/>
    </source>
</evidence>
<feature type="transmembrane region" description="Helical" evidence="6">
    <location>
        <begin position="140"/>
        <end position="162"/>
    </location>
</feature>
<evidence type="ECO:0000256" key="6">
    <source>
        <dbReference type="SAM" id="Phobius"/>
    </source>
</evidence>
<feature type="transmembrane region" description="Helical" evidence="6">
    <location>
        <begin position="46"/>
        <end position="69"/>
    </location>
</feature>
<evidence type="ECO:0000313" key="7">
    <source>
        <dbReference type="EMBL" id="VBB46692.1"/>
    </source>
</evidence>
<dbReference type="GO" id="GO:0016020">
    <property type="term" value="C:membrane"/>
    <property type="evidence" value="ECO:0007669"/>
    <property type="project" value="UniProtKB-SubCell"/>
</dbReference>
<organism evidence="7">
    <name type="scientific">uncultured Paludibacter sp</name>
    <dbReference type="NCBI Taxonomy" id="497635"/>
    <lineage>
        <taxon>Bacteria</taxon>
        <taxon>Pseudomonadati</taxon>
        <taxon>Bacteroidota</taxon>
        <taxon>Bacteroidia</taxon>
        <taxon>Bacteroidales</taxon>
        <taxon>Paludibacteraceae</taxon>
        <taxon>Paludibacter</taxon>
        <taxon>environmental samples</taxon>
    </lineage>
</organism>
<name>A0A653AF56_9BACT</name>